<feature type="compositionally biased region" description="Polar residues" evidence="1">
    <location>
        <begin position="12"/>
        <end position="44"/>
    </location>
</feature>
<name>A0A8H5KR14_9HYPO</name>
<feature type="region of interest" description="Disordered" evidence="1">
    <location>
        <begin position="89"/>
        <end position="120"/>
    </location>
</feature>
<sequence length="808" mass="91014">MSSSKKKKSSRQDSVSFETSRFPNINTSLAQNSRHVSRDSNSWTGYHVSPAFTSKTRVETSKNTHSKATIMKHSFESLKRCVRDPSFDIKDAGTGHHDNRLTKDPPGQFREPSLRRGYGMTYETPKAFNYVPTKGESRASYHSYQAMESLAETDPQSSSSAPRGPLPNSQPSLPTKSNDSSNIYDLSRSQGRRGDLQPAGYRPIAMRPPGAPERMATSERQGQASNEKHTSKAMMDLGRYDKVEQEALLRACLEHKDLCNSRTKQEGMTYFKTSGNLSKHSELDALIDRWNGICATKFCSENKNLLEAAGWRKGAEQSPTNSPAGTPHDSRASHESAPQNETVTEKLDFEGVVWPTVKNELMELAESRIIRWVEDKLRERVQALDSLTRPPLLKANSSPESYQIYVRYLMNRTKAAGKNSTTIRDTEAVMSMALDLLPGLEERLRVQLEHVVAKEEDRPGNGIKHDQTNETDDEEASRVSESAHEHLEEADHDIDHKVKEAQEEDDIEDEVKTRLEDGSEEDEVEDEDSDDFEEFYAEETEDDTYEDPDEPNRQYRGSILESIEPRTPIVTPRSMAQLRDYEQKYWEMLRAAKDQKETAVAVLRSVDEEEREETSRKRKASESVEPALAIRSKSMEQRLTMLGTPTPAGRKRRRLQSSRSPASTACSSELLPSLEDIFSSSIGRASSATTQPPPFSSSPAIRASKMKKKEKKDRSRAQSKVSPELGDTPRGPTATKSEEVTGVSPGLFVTPDVAREANTPFVFKKSVSRRPIPEKRFREETAEFQAMTPSAREAMLYTALREMRRRQG</sequence>
<evidence type="ECO:0000313" key="2">
    <source>
        <dbReference type="EMBL" id="KAF5576425.1"/>
    </source>
</evidence>
<dbReference type="EMBL" id="JAAOAR010000640">
    <property type="protein sequence ID" value="KAF5576425.1"/>
    <property type="molecule type" value="Genomic_DNA"/>
</dbReference>
<keyword evidence="3" id="KW-1185">Reference proteome</keyword>
<evidence type="ECO:0000313" key="3">
    <source>
        <dbReference type="Proteomes" id="UP000544095"/>
    </source>
</evidence>
<accession>A0A8H5KR14</accession>
<gene>
    <name evidence="2" type="ORF">FPANT_10908</name>
</gene>
<evidence type="ECO:0000256" key="1">
    <source>
        <dbReference type="SAM" id="MobiDB-lite"/>
    </source>
</evidence>
<protein>
    <submittedName>
        <fullName evidence="2">Uncharacterized protein</fullName>
    </submittedName>
</protein>
<feature type="region of interest" description="Disordered" evidence="1">
    <location>
        <begin position="1"/>
        <end position="65"/>
    </location>
</feature>
<proteinExistence type="predicted"/>
<dbReference type="Proteomes" id="UP000544095">
    <property type="component" value="Unassembled WGS sequence"/>
</dbReference>
<feature type="compositionally biased region" description="Acidic residues" evidence="1">
    <location>
        <begin position="518"/>
        <end position="549"/>
    </location>
</feature>
<organism evidence="2 3">
    <name type="scientific">Fusarium pseudoanthophilum</name>
    <dbReference type="NCBI Taxonomy" id="48495"/>
    <lineage>
        <taxon>Eukaryota</taxon>
        <taxon>Fungi</taxon>
        <taxon>Dikarya</taxon>
        <taxon>Ascomycota</taxon>
        <taxon>Pezizomycotina</taxon>
        <taxon>Sordariomycetes</taxon>
        <taxon>Hypocreomycetidae</taxon>
        <taxon>Hypocreales</taxon>
        <taxon>Nectriaceae</taxon>
        <taxon>Fusarium</taxon>
        <taxon>Fusarium fujikuroi species complex</taxon>
    </lineage>
</organism>
<dbReference type="AlphaFoldDB" id="A0A8H5KR14"/>
<feature type="region of interest" description="Disordered" evidence="1">
    <location>
        <begin position="148"/>
        <end position="233"/>
    </location>
</feature>
<feature type="region of interest" description="Disordered" evidence="1">
    <location>
        <begin position="603"/>
        <end position="670"/>
    </location>
</feature>
<feature type="compositionally biased region" description="Basic and acidic residues" evidence="1">
    <location>
        <begin position="476"/>
        <end position="501"/>
    </location>
</feature>
<comment type="caution">
    <text evidence="2">The sequence shown here is derived from an EMBL/GenBank/DDBJ whole genome shotgun (WGS) entry which is preliminary data.</text>
</comment>
<feature type="compositionally biased region" description="Polar residues" evidence="1">
    <location>
        <begin position="154"/>
        <end position="189"/>
    </location>
</feature>
<reference evidence="2 3" key="1">
    <citation type="submission" date="2020-05" db="EMBL/GenBank/DDBJ databases">
        <title>Identification and distribution of gene clusters putatively required for synthesis of sphingolipid metabolism inhibitors in phylogenetically diverse species of the filamentous fungus Fusarium.</title>
        <authorList>
            <person name="Kim H.-S."/>
            <person name="Busman M."/>
            <person name="Brown D.W."/>
            <person name="Divon H."/>
            <person name="Uhlig S."/>
            <person name="Proctor R.H."/>
        </authorList>
    </citation>
    <scope>NUCLEOTIDE SEQUENCE [LARGE SCALE GENOMIC DNA]</scope>
    <source>
        <strain evidence="2 3">NRRL 25211</strain>
    </source>
</reference>
<feature type="compositionally biased region" description="Low complexity" evidence="1">
    <location>
        <begin position="657"/>
        <end position="668"/>
    </location>
</feature>
<feature type="compositionally biased region" description="Basic and acidic residues" evidence="1">
    <location>
        <begin position="89"/>
        <end position="103"/>
    </location>
</feature>
<feature type="compositionally biased region" description="Basic and acidic residues" evidence="1">
    <location>
        <begin position="451"/>
        <end position="468"/>
    </location>
</feature>
<feature type="region of interest" description="Disordered" evidence="1">
    <location>
        <begin position="311"/>
        <end position="344"/>
    </location>
</feature>
<feature type="region of interest" description="Disordered" evidence="1">
    <location>
        <begin position="682"/>
        <end position="745"/>
    </location>
</feature>
<feature type="region of interest" description="Disordered" evidence="1">
    <location>
        <begin position="451"/>
        <end position="571"/>
    </location>
</feature>